<reference evidence="8" key="1">
    <citation type="journal article" date="2019" name="Int. J. Syst. Evol. Microbiol.">
        <title>The Global Catalogue of Microorganisms (GCM) 10K type strain sequencing project: providing services to taxonomists for standard genome sequencing and annotation.</title>
        <authorList>
            <consortium name="The Broad Institute Genomics Platform"/>
            <consortium name="The Broad Institute Genome Sequencing Center for Infectious Disease"/>
            <person name="Wu L."/>
            <person name="Ma J."/>
        </authorList>
    </citation>
    <scope>NUCLEOTIDE SEQUENCE [LARGE SCALE GENOMIC DNA]</scope>
    <source>
        <strain evidence="8">CGMCC 1.16326</strain>
    </source>
</reference>
<evidence type="ECO:0000256" key="2">
    <source>
        <dbReference type="ARBA" id="ARBA00023002"/>
    </source>
</evidence>
<feature type="domain" description="Aminomethyltransferase C-terminal" evidence="5">
    <location>
        <begin position="883"/>
        <end position="966"/>
    </location>
</feature>
<proteinExistence type="inferred from homology"/>
<comment type="caution">
    <text evidence="7">The sequence shown here is derived from an EMBL/GenBank/DDBJ whole genome shotgun (WGS) entry which is preliminary data.</text>
</comment>
<dbReference type="InterPro" id="IPR036188">
    <property type="entry name" value="FAD/NAD-bd_sf"/>
</dbReference>
<dbReference type="Gene3D" id="3.50.50.60">
    <property type="entry name" value="FAD/NAD(P)-binding domain"/>
    <property type="match status" value="3"/>
</dbReference>
<dbReference type="Gene3D" id="3.30.1360.120">
    <property type="entry name" value="Probable tRNA modification gtpase trme, domain 1"/>
    <property type="match status" value="1"/>
</dbReference>
<keyword evidence="8" id="KW-1185">Reference proteome</keyword>
<dbReference type="SUPFAM" id="SSF101790">
    <property type="entry name" value="Aminomethyltransferase beta-barrel domain"/>
    <property type="match status" value="1"/>
</dbReference>
<dbReference type="NCBIfam" id="TIGR01372">
    <property type="entry name" value="soxA"/>
    <property type="match status" value="1"/>
</dbReference>
<dbReference type="SUPFAM" id="SSF51905">
    <property type="entry name" value="FAD/NAD(P)-binding domain"/>
    <property type="match status" value="1"/>
</dbReference>
<evidence type="ECO:0000313" key="8">
    <source>
        <dbReference type="Proteomes" id="UP001596104"/>
    </source>
</evidence>
<evidence type="ECO:0000259" key="6">
    <source>
        <dbReference type="Pfam" id="PF17806"/>
    </source>
</evidence>
<dbReference type="InterPro" id="IPR013977">
    <property type="entry name" value="GcvT_C"/>
</dbReference>
<sequence length="974" mass="103609">MTSRRLPAGGLIDRSKTIRFSFDGRDLTGHPGDTLASALLANGVRLVGRSFKYHRPRGIMTAGPDEPNALVELREGALREPNSKATEIELHDGLVSRSQNRWPSLAFDVMALNALAGKALSAGFYYKTFMWPKRFWETLYEPMIRRAAGLGRAATEADPDHYEAMHAHCDVLVVGSGAAGLAAARAAGEAGARVILCERDALIGGGLLICPQHQAWHAEMLAALTALPNVEILPRTNVFGYYDHNLLGALEQVADHRREPGEHEVRQRYRTFRARQVVLATGASERLIALPGNDQPGVMMAGAALTYLRRFGVAPGENAVVFTNNDSAYETALALAEAGLGQVTLADVRPQSELAGVVAARGVQVRLGTEVAGFDGKVALLRPRGGTLGDPVVADLLCLSGGWNPNVQLASQSGARTQWNAALASHVPGEPVQAERSAGAARGVFGIGAAAHDGASAGEAAAAAAGFEGKPGFALPQIGRSEQPLAPVWEVKADGKSFVDLQHDVTTEDIRLAHREGYSHIEHAKRYTTHAMATDQGKLGSLVGAAILAEARGEPVEAVGVPTHRPYTMPVAVGALAGHASGAHFQPVRRTALHDWHLRNGAAMQPTGAWLRPFYYPKPGETGWEPIFREARAVRSAVGICDVSTLGKIDVQGPDAATFLDRLYINSFSTLAVGKCRYGVMLREDGIVFDDGTTSRLGDEHFLVTTTTGNAAPVLEHMEFHAQTVWPELDVQFCSVTDQWAQIAVAGPKARETLAAAVEGLDLSNEAFPFMGVGEGTIAGVPVRLFRISFSGELAYEVAVPSSQAETVWEAILAEGKPFGIEPYGLEAMSLMRVEKGHAAGPELNGQTTAADLGMGRMMKKAGDVIGRVLAGRPGLADPGRPRLVGVRPVDPAQRLRGGAHIVGEPGSGTSLGWVSSVTQSIEHKCWIGLALVENGESLKGQRLFAVSPLHQESVAVTITSPHHVDPENARVRA</sequence>
<evidence type="ECO:0000259" key="5">
    <source>
        <dbReference type="Pfam" id="PF08669"/>
    </source>
</evidence>
<dbReference type="Pfam" id="PF07992">
    <property type="entry name" value="Pyr_redox_2"/>
    <property type="match status" value="1"/>
</dbReference>
<comment type="similarity">
    <text evidence="1">Belongs to the GcvT family.</text>
</comment>
<dbReference type="Proteomes" id="UP001596104">
    <property type="component" value="Unassembled WGS sequence"/>
</dbReference>
<evidence type="ECO:0000313" key="7">
    <source>
        <dbReference type="EMBL" id="MFC5391054.1"/>
    </source>
</evidence>
<feature type="domain" description="FAD/NAD(P)-binding" evidence="4">
    <location>
        <begin position="170"/>
        <end position="422"/>
    </location>
</feature>
<dbReference type="InterPro" id="IPR028896">
    <property type="entry name" value="GcvT/YgfZ/DmdA"/>
</dbReference>
<feature type="domain" description="GCVT N-terminal" evidence="3">
    <location>
        <begin position="593"/>
        <end position="861"/>
    </location>
</feature>
<dbReference type="Gene3D" id="3.10.20.440">
    <property type="entry name" value="2Fe-2S iron-sulphur cluster binding domain, sarcosine oxidase, alpha subunit, N-terminal domain"/>
    <property type="match status" value="1"/>
</dbReference>
<organism evidence="7 8">
    <name type="scientific">Bosea vestrisii</name>
    <dbReference type="NCBI Taxonomy" id="151416"/>
    <lineage>
        <taxon>Bacteria</taxon>
        <taxon>Pseudomonadati</taxon>
        <taxon>Pseudomonadota</taxon>
        <taxon>Alphaproteobacteria</taxon>
        <taxon>Hyphomicrobiales</taxon>
        <taxon>Boseaceae</taxon>
        <taxon>Bosea</taxon>
    </lineage>
</organism>
<protein>
    <submittedName>
        <fullName evidence="7">Sarcosine oxidase subunit alpha family protein</fullName>
    </submittedName>
</protein>
<dbReference type="Pfam" id="PF13510">
    <property type="entry name" value="Fer2_4"/>
    <property type="match status" value="1"/>
</dbReference>
<gene>
    <name evidence="7" type="ORF">ACFPPC_00180</name>
</gene>
<keyword evidence="2" id="KW-0560">Oxidoreductase</keyword>
<dbReference type="InterPro" id="IPR023753">
    <property type="entry name" value="FAD/NAD-binding_dom"/>
</dbReference>
<dbReference type="Pfam" id="PF01571">
    <property type="entry name" value="GCV_T"/>
    <property type="match status" value="1"/>
</dbReference>
<dbReference type="InterPro" id="IPR006222">
    <property type="entry name" value="GCVT_N"/>
</dbReference>
<dbReference type="SUPFAM" id="SSF103025">
    <property type="entry name" value="Folate-binding domain"/>
    <property type="match status" value="1"/>
</dbReference>
<dbReference type="PANTHER" id="PTHR43757:SF2">
    <property type="entry name" value="AMINOMETHYLTRANSFERASE, MITOCHONDRIAL"/>
    <property type="match status" value="1"/>
</dbReference>
<dbReference type="Pfam" id="PF17806">
    <property type="entry name" value="SO_alpha_A3"/>
    <property type="match status" value="1"/>
</dbReference>
<evidence type="ECO:0000259" key="4">
    <source>
        <dbReference type="Pfam" id="PF07992"/>
    </source>
</evidence>
<dbReference type="InterPro" id="IPR029043">
    <property type="entry name" value="GcvT/YgfZ_C"/>
</dbReference>
<dbReference type="EMBL" id="JBHSLV010000001">
    <property type="protein sequence ID" value="MFC5391054.1"/>
    <property type="molecule type" value="Genomic_DNA"/>
</dbReference>
<dbReference type="PIRSF" id="PIRSF037980">
    <property type="entry name" value="SoxA"/>
    <property type="match status" value="1"/>
</dbReference>
<dbReference type="InterPro" id="IPR006277">
    <property type="entry name" value="Sarcosine_oxidase_asu"/>
</dbReference>
<dbReference type="RefSeq" id="WP_377005712.1">
    <property type="nucleotide sequence ID" value="NZ_JBHSLV010000001.1"/>
</dbReference>
<dbReference type="PRINTS" id="PR00411">
    <property type="entry name" value="PNDRDTASEI"/>
</dbReference>
<accession>A0ABW0H712</accession>
<feature type="domain" description="SoxA A3" evidence="6">
    <location>
        <begin position="495"/>
        <end position="578"/>
    </location>
</feature>
<name>A0ABW0H712_9HYPH</name>
<evidence type="ECO:0000259" key="3">
    <source>
        <dbReference type="Pfam" id="PF01571"/>
    </source>
</evidence>
<dbReference type="InterPro" id="IPR027266">
    <property type="entry name" value="TrmE/GcvT-like"/>
</dbReference>
<dbReference type="PRINTS" id="PR00368">
    <property type="entry name" value="FADPNR"/>
</dbReference>
<dbReference type="Pfam" id="PF08669">
    <property type="entry name" value="GCV_T_C"/>
    <property type="match status" value="1"/>
</dbReference>
<evidence type="ECO:0000256" key="1">
    <source>
        <dbReference type="ARBA" id="ARBA00008609"/>
    </source>
</evidence>
<dbReference type="PANTHER" id="PTHR43757">
    <property type="entry name" value="AMINOMETHYLTRANSFERASE"/>
    <property type="match status" value="1"/>
</dbReference>
<dbReference type="InterPro" id="IPR042204">
    <property type="entry name" value="2Fe-2S-bd_N"/>
</dbReference>
<dbReference type="InterPro" id="IPR041117">
    <property type="entry name" value="SoxA_A3"/>
</dbReference>